<feature type="domain" description="Alfin N-terminal" evidence="2">
    <location>
        <begin position="81"/>
        <end position="156"/>
    </location>
</feature>
<evidence type="ECO:0000256" key="1">
    <source>
        <dbReference type="RuleBase" id="RU369089"/>
    </source>
</evidence>
<comment type="subcellular location">
    <subcellularLocation>
        <location evidence="1">Nucleus</location>
    </subcellularLocation>
</comment>
<evidence type="ECO:0000313" key="3">
    <source>
        <dbReference type="EMBL" id="RRT59744.1"/>
    </source>
</evidence>
<evidence type="ECO:0000313" key="4">
    <source>
        <dbReference type="Proteomes" id="UP000287651"/>
    </source>
</evidence>
<accession>A0A426Z6Y2</accession>
<comment type="caution">
    <text evidence="3">The sequence shown here is derived from an EMBL/GenBank/DDBJ whole genome shotgun (WGS) entry which is preliminary data.</text>
</comment>
<dbReference type="Proteomes" id="UP000287651">
    <property type="component" value="Unassembled WGS sequence"/>
</dbReference>
<comment type="similarity">
    <text evidence="1">Belongs to the Alfin family.</text>
</comment>
<keyword evidence="1" id="KW-0862">Zinc</keyword>
<gene>
    <name evidence="3" type="ORF">B296_00006423</name>
</gene>
<dbReference type="GO" id="GO:0042393">
    <property type="term" value="F:histone binding"/>
    <property type="evidence" value="ECO:0007669"/>
    <property type="project" value="UniProtKB-UniRule"/>
</dbReference>
<dbReference type="InterPro" id="IPR021998">
    <property type="entry name" value="Alfin_N"/>
</dbReference>
<dbReference type="PANTHER" id="PTHR12321">
    <property type="entry name" value="CPG BINDING PROTEIN"/>
    <property type="match status" value="1"/>
</dbReference>
<dbReference type="Pfam" id="PF12165">
    <property type="entry name" value="Alfin"/>
    <property type="match status" value="1"/>
</dbReference>
<evidence type="ECO:0000259" key="2">
    <source>
        <dbReference type="Pfam" id="PF12165"/>
    </source>
</evidence>
<keyword evidence="1" id="KW-0805">Transcription regulation</keyword>
<dbReference type="GO" id="GO:0006355">
    <property type="term" value="P:regulation of DNA-templated transcription"/>
    <property type="evidence" value="ECO:0007669"/>
    <property type="project" value="UniProtKB-UniRule"/>
</dbReference>
<comment type="domain">
    <text evidence="1">The PHD-type zinc finger mediates the binding to H3K4me3.</text>
</comment>
<keyword evidence="1" id="KW-0804">Transcription</keyword>
<dbReference type="GO" id="GO:0003712">
    <property type="term" value="F:transcription coregulator activity"/>
    <property type="evidence" value="ECO:0007669"/>
    <property type="project" value="TreeGrafter"/>
</dbReference>
<dbReference type="AlphaFoldDB" id="A0A426Z6Y2"/>
<dbReference type="GO" id="GO:0008270">
    <property type="term" value="F:zinc ion binding"/>
    <property type="evidence" value="ECO:0007669"/>
    <property type="project" value="UniProtKB-KW"/>
</dbReference>
<name>A0A426Z6Y2_ENSVE</name>
<reference evidence="3 4" key="1">
    <citation type="journal article" date="2014" name="Agronomy (Basel)">
        <title>A Draft Genome Sequence for Ensete ventricosum, the Drought-Tolerant Tree Against Hunger.</title>
        <authorList>
            <person name="Harrison J."/>
            <person name="Moore K.A."/>
            <person name="Paszkiewicz K."/>
            <person name="Jones T."/>
            <person name="Grant M."/>
            <person name="Ambacheew D."/>
            <person name="Muzemil S."/>
            <person name="Studholme D.J."/>
        </authorList>
    </citation>
    <scope>NUCLEOTIDE SEQUENCE [LARGE SCALE GENOMIC DNA]</scope>
</reference>
<comment type="subunit">
    <text evidence="1">Interacts with H3K4me3 and to a lesser extent with H3K4me2.</text>
</comment>
<keyword evidence="1" id="KW-0479">Metal-binding</keyword>
<organism evidence="3 4">
    <name type="scientific">Ensete ventricosum</name>
    <name type="common">Abyssinian banana</name>
    <name type="synonym">Musa ensete</name>
    <dbReference type="NCBI Taxonomy" id="4639"/>
    <lineage>
        <taxon>Eukaryota</taxon>
        <taxon>Viridiplantae</taxon>
        <taxon>Streptophyta</taxon>
        <taxon>Embryophyta</taxon>
        <taxon>Tracheophyta</taxon>
        <taxon>Spermatophyta</taxon>
        <taxon>Magnoliopsida</taxon>
        <taxon>Liliopsida</taxon>
        <taxon>Zingiberales</taxon>
        <taxon>Musaceae</taxon>
        <taxon>Ensete</taxon>
    </lineage>
</organism>
<keyword evidence="1" id="KW-0539">Nucleus</keyword>
<sequence>MEVGSISSAPRTVEEIFKDYSSRRAGIVRALTHGSLPLFFPLALSDDVANVGVVILSLTSLMAPCWSQMSTSSTPSAIPVEKENLCLYGHPNDSWEVNLPAEEVPPELPEPALGINFARDGMNRRDWLSLIAVHSDSWLLSVAFYLGARLNRNERYGFNSKEQSVEFLLSLISLCSMHKLCGRVGSRNG</sequence>
<dbReference type="InterPro" id="IPR045104">
    <property type="entry name" value="Alfin"/>
</dbReference>
<dbReference type="EMBL" id="AMZH03008088">
    <property type="protein sequence ID" value="RRT59744.1"/>
    <property type="molecule type" value="Genomic_DNA"/>
</dbReference>
<protein>
    <recommendedName>
        <fullName evidence="1">PHD finger protein ALFIN-LIKE</fullName>
    </recommendedName>
</protein>
<dbReference type="GO" id="GO:0005634">
    <property type="term" value="C:nucleus"/>
    <property type="evidence" value="ECO:0007669"/>
    <property type="project" value="UniProtKB-SubCell"/>
</dbReference>
<proteinExistence type="inferred from homology"/>
<comment type="function">
    <text evidence="1">Histone-binding component that specifically recognizes H3 tails trimethylated on 'Lys-4' (H3K4me3), which mark transcription start sites of virtually all active genes.</text>
</comment>
<dbReference type="GO" id="GO:0000976">
    <property type="term" value="F:transcription cis-regulatory region binding"/>
    <property type="evidence" value="ECO:0007669"/>
    <property type="project" value="TreeGrafter"/>
</dbReference>
<keyword evidence="1" id="KW-0863">Zinc-finger</keyword>
<dbReference type="PANTHER" id="PTHR12321:SF39">
    <property type="entry name" value="PHD FINGER PROTEIN ALFIN-LIKE 2"/>
    <property type="match status" value="1"/>
</dbReference>
<keyword evidence="1" id="KW-0156">Chromatin regulator</keyword>
<dbReference type="GO" id="GO:0006325">
    <property type="term" value="P:chromatin organization"/>
    <property type="evidence" value="ECO:0007669"/>
    <property type="project" value="UniProtKB-UniRule"/>
</dbReference>